<dbReference type="PANTHER" id="PTHR13198">
    <property type="entry name" value="RING FINGER PROTEIN 25"/>
    <property type="match status" value="1"/>
</dbReference>
<dbReference type="InterPro" id="IPR006575">
    <property type="entry name" value="RWD_dom"/>
</dbReference>
<keyword evidence="1" id="KW-0863">Zinc-finger</keyword>
<dbReference type="Proteomes" id="UP001327560">
    <property type="component" value="Chromosome 2"/>
</dbReference>
<dbReference type="InterPro" id="IPR039133">
    <property type="entry name" value="RNF25"/>
</dbReference>
<accession>A0AAQ3Q7R1</accession>
<feature type="compositionally biased region" description="Basic and acidic residues" evidence="2">
    <location>
        <begin position="309"/>
        <end position="325"/>
    </location>
</feature>
<dbReference type="InterPro" id="IPR016135">
    <property type="entry name" value="UBQ-conjugating_enzyme/RWD"/>
</dbReference>
<dbReference type="PANTHER" id="PTHR13198:SF4">
    <property type="entry name" value="E3 UBIQUITIN-PROTEIN LIGASE RNF25"/>
    <property type="match status" value="1"/>
</dbReference>
<dbReference type="GO" id="GO:0008270">
    <property type="term" value="F:zinc ion binding"/>
    <property type="evidence" value="ECO:0007669"/>
    <property type="project" value="UniProtKB-KW"/>
</dbReference>
<feature type="compositionally biased region" description="Polar residues" evidence="2">
    <location>
        <begin position="299"/>
        <end position="308"/>
    </location>
</feature>
<dbReference type="InterPro" id="IPR013083">
    <property type="entry name" value="Znf_RING/FYVE/PHD"/>
</dbReference>
<evidence type="ECO:0000259" key="3">
    <source>
        <dbReference type="PROSITE" id="PS50089"/>
    </source>
</evidence>
<organism evidence="5 6">
    <name type="scientific">Canna indica</name>
    <name type="common">Indian-shot</name>
    <dbReference type="NCBI Taxonomy" id="4628"/>
    <lineage>
        <taxon>Eukaryota</taxon>
        <taxon>Viridiplantae</taxon>
        <taxon>Streptophyta</taxon>
        <taxon>Embryophyta</taxon>
        <taxon>Tracheophyta</taxon>
        <taxon>Spermatophyta</taxon>
        <taxon>Magnoliopsida</taxon>
        <taxon>Liliopsida</taxon>
        <taxon>Zingiberales</taxon>
        <taxon>Cannaceae</taxon>
        <taxon>Canna</taxon>
    </lineage>
</organism>
<dbReference type="PROSITE" id="PS50089">
    <property type="entry name" value="ZF_RING_2"/>
    <property type="match status" value="1"/>
</dbReference>
<feature type="compositionally biased region" description="Low complexity" evidence="2">
    <location>
        <begin position="282"/>
        <end position="295"/>
    </location>
</feature>
<dbReference type="SMART" id="SM00591">
    <property type="entry name" value="RWD"/>
    <property type="match status" value="1"/>
</dbReference>
<dbReference type="AlphaFoldDB" id="A0AAQ3Q7R1"/>
<dbReference type="CDD" id="cd23818">
    <property type="entry name" value="RWD_RNF25"/>
    <property type="match status" value="1"/>
</dbReference>
<dbReference type="Gene3D" id="3.10.110.10">
    <property type="entry name" value="Ubiquitin Conjugating Enzyme"/>
    <property type="match status" value="1"/>
</dbReference>
<dbReference type="InterPro" id="IPR001841">
    <property type="entry name" value="Znf_RING"/>
</dbReference>
<dbReference type="Gene3D" id="3.30.40.10">
    <property type="entry name" value="Zinc/RING finger domain, C3HC4 (zinc finger)"/>
    <property type="match status" value="1"/>
</dbReference>
<dbReference type="GO" id="GO:0061630">
    <property type="term" value="F:ubiquitin protein ligase activity"/>
    <property type="evidence" value="ECO:0007669"/>
    <property type="project" value="InterPro"/>
</dbReference>
<dbReference type="EMBL" id="CP136891">
    <property type="protein sequence ID" value="WOK98919.1"/>
    <property type="molecule type" value="Genomic_DNA"/>
</dbReference>
<dbReference type="SMART" id="SM00184">
    <property type="entry name" value="RING"/>
    <property type="match status" value="1"/>
</dbReference>
<keyword evidence="1" id="KW-0862">Zinc</keyword>
<dbReference type="SUPFAM" id="SSF57850">
    <property type="entry name" value="RING/U-box"/>
    <property type="match status" value="1"/>
</dbReference>
<feature type="region of interest" description="Disordered" evidence="2">
    <location>
        <begin position="282"/>
        <end position="368"/>
    </location>
</feature>
<gene>
    <name evidence="5" type="ORF">Cni_G07631</name>
</gene>
<name>A0AAQ3Q7R1_9LILI</name>
<dbReference type="SUPFAM" id="SSF54495">
    <property type="entry name" value="UBC-like"/>
    <property type="match status" value="1"/>
</dbReference>
<feature type="domain" description="RING-type" evidence="3">
    <location>
        <begin position="122"/>
        <end position="200"/>
    </location>
</feature>
<evidence type="ECO:0000256" key="2">
    <source>
        <dbReference type="SAM" id="MobiDB-lite"/>
    </source>
</evidence>
<evidence type="ECO:0000256" key="1">
    <source>
        <dbReference type="PROSITE-ProRule" id="PRU00175"/>
    </source>
</evidence>
<dbReference type="PROSITE" id="PS50908">
    <property type="entry name" value="RWD"/>
    <property type="match status" value="1"/>
</dbReference>
<evidence type="ECO:0000313" key="5">
    <source>
        <dbReference type="EMBL" id="WOK98919.1"/>
    </source>
</evidence>
<dbReference type="GO" id="GO:0016567">
    <property type="term" value="P:protein ubiquitination"/>
    <property type="evidence" value="ECO:0007669"/>
    <property type="project" value="TreeGrafter"/>
</dbReference>
<feature type="domain" description="RWD" evidence="4">
    <location>
        <begin position="9"/>
        <end position="115"/>
    </location>
</feature>
<dbReference type="Pfam" id="PF05773">
    <property type="entry name" value="RWD"/>
    <property type="match status" value="1"/>
</dbReference>
<keyword evidence="6" id="KW-1185">Reference proteome</keyword>
<evidence type="ECO:0000313" key="6">
    <source>
        <dbReference type="Proteomes" id="UP001327560"/>
    </source>
</evidence>
<dbReference type="FunFam" id="3.30.40.10:FF:000914">
    <property type="entry name" value="RWD domain-containing protein"/>
    <property type="match status" value="1"/>
</dbReference>
<evidence type="ECO:0008006" key="7">
    <source>
        <dbReference type="Google" id="ProtNLM"/>
    </source>
</evidence>
<sequence>MAEEADVRLEVEAVQAVYGGDCRVIQDFPPHLAVHIRPRTADDSSQQFVEVILGINSCDQYPSIPPHVYIVEAKGLDENRQTQLITGVKNKASELSSCLMLVALCEEAVELLSNMNHPEGNCPLCLYPLVAEDTTDSLPFMKLMSCYHCFHSKCIAQWWKWILEQKEPKTNEGTSPANLESKRDMHVGENQQKGTCPVCRKMFDEKDIVHVHEYLESELSCSGFSGTEVADDGDLLFHSASEKKRRQKIEALLKLQHDNNGLIEPRKDLAILPGMYLPDSSMAPTTSAATTSESAMLPTASTSTSSQPCRDDKHATRHAFKEKDSSSFMNKASMSKRKTTVARKDIIHHPRTQQSNRKQWIRKELSEQ</sequence>
<evidence type="ECO:0000259" key="4">
    <source>
        <dbReference type="PROSITE" id="PS50908"/>
    </source>
</evidence>
<proteinExistence type="predicted"/>
<dbReference type="GO" id="GO:0005634">
    <property type="term" value="C:nucleus"/>
    <property type="evidence" value="ECO:0007669"/>
    <property type="project" value="TreeGrafter"/>
</dbReference>
<keyword evidence="1" id="KW-0479">Metal-binding</keyword>
<reference evidence="5 6" key="1">
    <citation type="submission" date="2023-10" db="EMBL/GenBank/DDBJ databases">
        <title>Chromosome-scale genome assembly provides insights into flower coloration mechanisms of Canna indica.</title>
        <authorList>
            <person name="Li C."/>
        </authorList>
    </citation>
    <scope>NUCLEOTIDE SEQUENCE [LARGE SCALE GENOMIC DNA]</scope>
    <source>
        <tissue evidence="5">Flower</tissue>
    </source>
</reference>
<protein>
    <recommendedName>
        <fullName evidence="7">E3 ubiquitin-protein ligase RNF25</fullName>
    </recommendedName>
</protein>